<evidence type="ECO:0000256" key="1">
    <source>
        <dbReference type="SAM" id="MobiDB-lite"/>
    </source>
</evidence>
<reference evidence="2 3" key="1">
    <citation type="submission" date="2021-06" db="EMBL/GenBank/DDBJ databases">
        <title>Caerostris darwini draft genome.</title>
        <authorList>
            <person name="Kono N."/>
            <person name="Arakawa K."/>
        </authorList>
    </citation>
    <scope>NUCLEOTIDE SEQUENCE [LARGE SCALE GENOMIC DNA]</scope>
</reference>
<feature type="region of interest" description="Disordered" evidence="1">
    <location>
        <begin position="64"/>
        <end position="87"/>
    </location>
</feature>
<accession>A0AAV4X612</accession>
<dbReference type="EMBL" id="BPLQ01015627">
    <property type="protein sequence ID" value="GIY89446.1"/>
    <property type="molecule type" value="Genomic_DNA"/>
</dbReference>
<dbReference type="Proteomes" id="UP001054837">
    <property type="component" value="Unassembled WGS sequence"/>
</dbReference>
<name>A0AAV4X612_9ARAC</name>
<comment type="caution">
    <text evidence="2">The sequence shown here is derived from an EMBL/GenBank/DDBJ whole genome shotgun (WGS) entry which is preliminary data.</text>
</comment>
<protein>
    <submittedName>
        <fullName evidence="2">Uncharacterized protein</fullName>
    </submittedName>
</protein>
<sequence length="87" mass="9890">MTITAVPPLTATSSQPECMDSRALSTIHFNCSRNNKAKVLKTSFRHRSIERDIAAYLRHCDPRHSRGGEKSGFSFENFNSLIDKYRS</sequence>
<evidence type="ECO:0000313" key="3">
    <source>
        <dbReference type="Proteomes" id="UP001054837"/>
    </source>
</evidence>
<gene>
    <name evidence="2" type="ORF">CDAR_408531</name>
</gene>
<organism evidence="2 3">
    <name type="scientific">Caerostris darwini</name>
    <dbReference type="NCBI Taxonomy" id="1538125"/>
    <lineage>
        <taxon>Eukaryota</taxon>
        <taxon>Metazoa</taxon>
        <taxon>Ecdysozoa</taxon>
        <taxon>Arthropoda</taxon>
        <taxon>Chelicerata</taxon>
        <taxon>Arachnida</taxon>
        <taxon>Araneae</taxon>
        <taxon>Araneomorphae</taxon>
        <taxon>Entelegynae</taxon>
        <taxon>Araneoidea</taxon>
        <taxon>Araneidae</taxon>
        <taxon>Caerostris</taxon>
    </lineage>
</organism>
<keyword evidence="3" id="KW-1185">Reference proteome</keyword>
<dbReference type="AlphaFoldDB" id="A0AAV4X612"/>
<proteinExistence type="predicted"/>
<evidence type="ECO:0000313" key="2">
    <source>
        <dbReference type="EMBL" id="GIY89446.1"/>
    </source>
</evidence>